<dbReference type="OrthoDB" id="1726119at2759"/>
<dbReference type="CDD" id="cd06257">
    <property type="entry name" value="DnaJ"/>
    <property type="match status" value="1"/>
</dbReference>
<dbReference type="PROSITE" id="PS50005">
    <property type="entry name" value="TPR"/>
    <property type="match status" value="2"/>
</dbReference>
<feature type="compositionally biased region" description="Basic and acidic residues" evidence="5">
    <location>
        <begin position="496"/>
        <end position="506"/>
    </location>
</feature>
<keyword evidence="4" id="KW-0802">TPR repeat</keyword>
<keyword evidence="2 6" id="KW-0732">Signal</keyword>
<dbReference type="Gene3D" id="1.10.287.110">
    <property type="entry name" value="DnaJ domain"/>
    <property type="match status" value="1"/>
</dbReference>
<dbReference type="GO" id="GO:0051087">
    <property type="term" value="F:protein-folding chaperone binding"/>
    <property type="evidence" value="ECO:0007669"/>
    <property type="project" value="TreeGrafter"/>
</dbReference>
<evidence type="ECO:0000259" key="7">
    <source>
        <dbReference type="PROSITE" id="PS50076"/>
    </source>
</evidence>
<gene>
    <name evidence="8" type="ORF">H4R34_003138</name>
</gene>
<dbReference type="EMBL" id="JANBQB010000266">
    <property type="protein sequence ID" value="KAJ1978614.1"/>
    <property type="molecule type" value="Genomic_DNA"/>
</dbReference>
<dbReference type="InterPro" id="IPR019734">
    <property type="entry name" value="TPR_rpt"/>
</dbReference>
<dbReference type="AlphaFoldDB" id="A0A9W8B7G3"/>
<accession>A0A9W8B7G3</accession>
<evidence type="ECO:0000256" key="4">
    <source>
        <dbReference type="PROSITE-ProRule" id="PRU00339"/>
    </source>
</evidence>
<feature type="signal peptide" evidence="6">
    <location>
        <begin position="1"/>
        <end position="21"/>
    </location>
</feature>
<comment type="subcellular location">
    <subcellularLocation>
        <location evidence="1">Endoplasmic reticulum</location>
    </subcellularLocation>
</comment>
<evidence type="ECO:0000256" key="1">
    <source>
        <dbReference type="ARBA" id="ARBA00004240"/>
    </source>
</evidence>
<sequence length="581" mass="63030">MRLVHHGLLVLTLAPMVPVLGLQKGPDTHMEFAADNAQLHLDAAQKHVSARNYESALDSYQQALDVDSQGYLTYFKRATVYLTMGRSAAALNDLSEALRLKPTFEPALVQRTTLLLRQGAFTTAREDLAVLVDLDASGAEVQALRQKVVDAETAHTKATQASAAGEFGACVTSATHALKHATQMGSLYALRGDCYLQQGTAAKAALDYTRAVQRDLSALDVSQKLANLYYYALYEPDRAIKAIKVCLNSDPEHKQCKALFRRIKKTEKRIQAVEKDFQKKKFNTAAKALTAFHLAQNKGQSTESEPAARGLIHELDQEASVIFATLGTGRSESSASASPPPVPRKLLGKLHTLACKSFAGFKKTEPGVVWCSEALKLEPDSTEALLARADIYLELEEADKAIQDLTKAQELLGGQDRTIQQKLMKAAQLQRKAKRKDYYKILGVSREATSADIKKAYRRLARKWHPDTYSGDLSEDEVRAKMSDINEANEILQDKERRAQFDRGEDPNDPMGGGGGGAGAGFHPFHAGGPGGGGFKFFTGGQGQPFHFNQRGSGGGGFNPFEAFGGGGGGGGQGFKVHFDL</sequence>
<evidence type="ECO:0000313" key="8">
    <source>
        <dbReference type="EMBL" id="KAJ1978614.1"/>
    </source>
</evidence>
<protein>
    <recommendedName>
        <fullName evidence="7">J domain-containing protein</fullName>
    </recommendedName>
</protein>
<evidence type="ECO:0000313" key="9">
    <source>
        <dbReference type="Proteomes" id="UP001151582"/>
    </source>
</evidence>
<dbReference type="InterPro" id="IPR001623">
    <property type="entry name" value="DnaJ_domain"/>
</dbReference>
<feature type="chain" id="PRO_5040858560" description="J domain-containing protein" evidence="6">
    <location>
        <begin position="22"/>
        <end position="581"/>
    </location>
</feature>
<dbReference type="SUPFAM" id="SSF46565">
    <property type="entry name" value="Chaperone J-domain"/>
    <property type="match status" value="1"/>
</dbReference>
<dbReference type="GO" id="GO:0034975">
    <property type="term" value="P:protein folding in endoplasmic reticulum"/>
    <property type="evidence" value="ECO:0007669"/>
    <property type="project" value="TreeGrafter"/>
</dbReference>
<dbReference type="SMART" id="SM00271">
    <property type="entry name" value="DnaJ"/>
    <property type="match status" value="1"/>
</dbReference>
<feature type="repeat" description="TPR" evidence="4">
    <location>
        <begin position="37"/>
        <end position="70"/>
    </location>
</feature>
<dbReference type="SMART" id="SM00028">
    <property type="entry name" value="TPR"/>
    <property type="match status" value="4"/>
</dbReference>
<dbReference type="PANTHER" id="PTHR44140:SF2">
    <property type="entry name" value="LD25575P"/>
    <property type="match status" value="1"/>
</dbReference>
<feature type="repeat" description="TPR" evidence="4">
    <location>
        <begin position="71"/>
        <end position="104"/>
    </location>
</feature>
<dbReference type="GO" id="GO:0051787">
    <property type="term" value="F:misfolded protein binding"/>
    <property type="evidence" value="ECO:0007669"/>
    <property type="project" value="TreeGrafter"/>
</dbReference>
<name>A0A9W8B7G3_9FUNG</name>
<dbReference type="Pfam" id="PF13432">
    <property type="entry name" value="TPR_16"/>
    <property type="match status" value="2"/>
</dbReference>
<dbReference type="InterPro" id="IPR011990">
    <property type="entry name" value="TPR-like_helical_dom_sf"/>
</dbReference>
<proteinExistence type="predicted"/>
<dbReference type="Proteomes" id="UP001151582">
    <property type="component" value="Unassembled WGS sequence"/>
</dbReference>
<evidence type="ECO:0000256" key="2">
    <source>
        <dbReference type="ARBA" id="ARBA00022729"/>
    </source>
</evidence>
<dbReference type="PROSITE" id="PS50076">
    <property type="entry name" value="DNAJ_2"/>
    <property type="match status" value="1"/>
</dbReference>
<comment type="caution">
    <text evidence="8">The sequence shown here is derived from an EMBL/GenBank/DDBJ whole genome shotgun (WGS) entry which is preliminary data.</text>
</comment>
<reference evidence="8" key="1">
    <citation type="submission" date="2022-07" db="EMBL/GenBank/DDBJ databases">
        <title>Phylogenomic reconstructions and comparative analyses of Kickxellomycotina fungi.</title>
        <authorList>
            <person name="Reynolds N.K."/>
            <person name="Stajich J.E."/>
            <person name="Barry K."/>
            <person name="Grigoriev I.V."/>
            <person name="Crous P."/>
            <person name="Smith M.E."/>
        </authorList>
    </citation>
    <scope>NUCLEOTIDE SEQUENCE</scope>
    <source>
        <strain evidence="8">RSA 567</strain>
    </source>
</reference>
<dbReference type="InterPro" id="IPR051727">
    <property type="entry name" value="DnaJ_C3_Co-chaperones"/>
</dbReference>
<organism evidence="8 9">
    <name type="scientific">Dimargaris verticillata</name>
    <dbReference type="NCBI Taxonomy" id="2761393"/>
    <lineage>
        <taxon>Eukaryota</taxon>
        <taxon>Fungi</taxon>
        <taxon>Fungi incertae sedis</taxon>
        <taxon>Zoopagomycota</taxon>
        <taxon>Kickxellomycotina</taxon>
        <taxon>Dimargaritomycetes</taxon>
        <taxon>Dimargaritales</taxon>
        <taxon>Dimargaritaceae</taxon>
        <taxon>Dimargaris</taxon>
    </lineage>
</organism>
<dbReference type="Gene3D" id="1.25.40.10">
    <property type="entry name" value="Tetratricopeptide repeat domain"/>
    <property type="match status" value="2"/>
</dbReference>
<dbReference type="GO" id="GO:0005783">
    <property type="term" value="C:endoplasmic reticulum"/>
    <property type="evidence" value="ECO:0007669"/>
    <property type="project" value="UniProtKB-SubCell"/>
</dbReference>
<dbReference type="PRINTS" id="PR00625">
    <property type="entry name" value="JDOMAIN"/>
</dbReference>
<evidence type="ECO:0000256" key="6">
    <source>
        <dbReference type="SAM" id="SignalP"/>
    </source>
</evidence>
<dbReference type="PANTHER" id="PTHR44140">
    <property type="entry name" value="LD25575P"/>
    <property type="match status" value="1"/>
</dbReference>
<dbReference type="SUPFAM" id="SSF48452">
    <property type="entry name" value="TPR-like"/>
    <property type="match status" value="1"/>
</dbReference>
<feature type="domain" description="J" evidence="7">
    <location>
        <begin position="437"/>
        <end position="505"/>
    </location>
</feature>
<keyword evidence="3" id="KW-0256">Endoplasmic reticulum</keyword>
<keyword evidence="9" id="KW-1185">Reference proteome</keyword>
<evidence type="ECO:0000256" key="3">
    <source>
        <dbReference type="ARBA" id="ARBA00022824"/>
    </source>
</evidence>
<dbReference type="InterPro" id="IPR036869">
    <property type="entry name" value="J_dom_sf"/>
</dbReference>
<dbReference type="Pfam" id="PF00226">
    <property type="entry name" value="DnaJ"/>
    <property type="match status" value="1"/>
</dbReference>
<feature type="region of interest" description="Disordered" evidence="5">
    <location>
        <begin position="496"/>
        <end position="516"/>
    </location>
</feature>
<evidence type="ECO:0000256" key="5">
    <source>
        <dbReference type="SAM" id="MobiDB-lite"/>
    </source>
</evidence>